<dbReference type="RefSeq" id="WP_009496657.1">
    <property type="nucleotide sequence ID" value="NZ_FUYJ01000001.1"/>
</dbReference>
<keyword evidence="4" id="KW-1185">Reference proteome</keyword>
<dbReference type="InterPro" id="IPR052513">
    <property type="entry name" value="Thioester_dehydratase-like"/>
</dbReference>
<protein>
    <recommendedName>
        <fullName evidence="5">DUF35 domain-containing protein</fullName>
    </recommendedName>
</protein>
<dbReference type="Gene3D" id="6.10.30.10">
    <property type="match status" value="1"/>
</dbReference>
<dbReference type="InterPro" id="IPR012340">
    <property type="entry name" value="NA-bd_OB-fold"/>
</dbReference>
<feature type="domain" description="ChsH2 C-terminal OB-fold" evidence="1">
    <location>
        <begin position="68"/>
        <end position="129"/>
    </location>
</feature>
<evidence type="ECO:0000313" key="4">
    <source>
        <dbReference type="Proteomes" id="UP000190042"/>
    </source>
</evidence>
<evidence type="ECO:0000259" key="1">
    <source>
        <dbReference type="Pfam" id="PF01796"/>
    </source>
</evidence>
<evidence type="ECO:0000313" key="3">
    <source>
        <dbReference type="EMBL" id="SKA89229.1"/>
    </source>
</evidence>
<dbReference type="SUPFAM" id="SSF50249">
    <property type="entry name" value="Nucleic acid-binding proteins"/>
    <property type="match status" value="1"/>
</dbReference>
<dbReference type="Proteomes" id="UP000190042">
    <property type="component" value="Unassembled WGS sequence"/>
</dbReference>
<dbReference type="Pfam" id="PF01796">
    <property type="entry name" value="OB_ChsH2_C"/>
    <property type="match status" value="1"/>
</dbReference>
<dbReference type="PANTHER" id="PTHR34075">
    <property type="entry name" value="BLR3430 PROTEIN"/>
    <property type="match status" value="1"/>
</dbReference>
<accession>A0A1T4XI43</accession>
<dbReference type="Pfam" id="PF12172">
    <property type="entry name" value="zf-ChsH2"/>
    <property type="match status" value="1"/>
</dbReference>
<feature type="domain" description="ChsH2 rubredoxin-like zinc ribbon" evidence="2">
    <location>
        <begin position="23"/>
        <end position="58"/>
    </location>
</feature>
<dbReference type="InterPro" id="IPR022002">
    <property type="entry name" value="ChsH2_Znr"/>
</dbReference>
<dbReference type="EMBL" id="FUYJ01000001">
    <property type="protein sequence ID" value="SKA89229.1"/>
    <property type="molecule type" value="Genomic_DNA"/>
</dbReference>
<reference evidence="4" key="1">
    <citation type="submission" date="2017-02" db="EMBL/GenBank/DDBJ databases">
        <authorList>
            <person name="Varghese N."/>
            <person name="Submissions S."/>
        </authorList>
    </citation>
    <scope>NUCLEOTIDE SEQUENCE [LARGE SCALE GENOMIC DNA]</scope>
    <source>
        <strain evidence="4">DSM 23966</strain>
    </source>
</reference>
<evidence type="ECO:0008006" key="5">
    <source>
        <dbReference type="Google" id="ProtNLM"/>
    </source>
</evidence>
<dbReference type="PANTHER" id="PTHR34075:SF5">
    <property type="entry name" value="BLR3430 PROTEIN"/>
    <property type="match status" value="1"/>
</dbReference>
<evidence type="ECO:0000259" key="2">
    <source>
        <dbReference type="Pfam" id="PF12172"/>
    </source>
</evidence>
<dbReference type="InterPro" id="IPR002878">
    <property type="entry name" value="ChsH2_C"/>
</dbReference>
<sequence>MTQAKTAYQKPIPLKDIDNAPYWDAADKHQLALQKCDDCNAYSQPPGPTCAKCGSENVSWEQFGDDIKATVYSYVVSYRPFLPGFQDELPTIIALAQLDKVPEVKIMGNILNCEEKDLEIGMPIQMTWVDITEDRALPQWIPATN</sequence>
<gene>
    <name evidence="3" type="ORF">SAMN04244570_0810</name>
</gene>
<name>A0A1T4XI43_9BACL</name>
<proteinExistence type="predicted"/>
<dbReference type="AlphaFoldDB" id="A0A1T4XI43"/>
<organism evidence="3 4">
    <name type="scientific">Sporosarcina newyorkensis</name>
    <dbReference type="NCBI Taxonomy" id="759851"/>
    <lineage>
        <taxon>Bacteria</taxon>
        <taxon>Bacillati</taxon>
        <taxon>Bacillota</taxon>
        <taxon>Bacilli</taxon>
        <taxon>Bacillales</taxon>
        <taxon>Caryophanaceae</taxon>
        <taxon>Sporosarcina</taxon>
    </lineage>
</organism>